<proteinExistence type="inferred from homology"/>
<dbReference type="Proteomes" id="UP000681035">
    <property type="component" value="Chromosome"/>
</dbReference>
<evidence type="ECO:0000256" key="6">
    <source>
        <dbReference type="ARBA" id="ARBA00023136"/>
    </source>
</evidence>
<dbReference type="InterPro" id="IPR000620">
    <property type="entry name" value="EamA_dom"/>
</dbReference>
<dbReference type="Pfam" id="PF00892">
    <property type="entry name" value="EamA"/>
    <property type="match status" value="2"/>
</dbReference>
<feature type="transmembrane region" description="Helical" evidence="7">
    <location>
        <begin position="175"/>
        <end position="195"/>
    </location>
</feature>
<name>A0A810PZN2_9FIRM</name>
<evidence type="ECO:0000256" key="5">
    <source>
        <dbReference type="ARBA" id="ARBA00022989"/>
    </source>
</evidence>
<sequence length="292" mass="32023">MSRQRKADLLLVLATGFWGVSYYLLDLCLTELPPLTLNAFRFLTAFFVLGAIFFRKLRGISRRTLLASIPIGLCLVLTYIGCTYGVLYTSLSNAGFICALPVVVTPLLEWLFLRKRPDRRLAVALVLCTVGMGLMTLNGALRPALGDIICLLCAVAYAGDLVLTDRAVHDPQVNALQLGILQLGVVGFVMLGLAFLLEKPCLPQTPAVWGAALFLGVFCSGVGFVIQTVQQQYTSASHVGLIFTLEPVFSAIVAYFFAHEVLQLRGYIGAALMMVSLLVMELDWKSLLRRRE</sequence>
<dbReference type="InterPro" id="IPR037185">
    <property type="entry name" value="EmrE-like"/>
</dbReference>
<feature type="domain" description="EamA" evidence="8">
    <location>
        <begin position="145"/>
        <end position="280"/>
    </location>
</feature>
<comment type="similarity">
    <text evidence="2">Belongs to the EamA transporter family.</text>
</comment>
<keyword evidence="3" id="KW-1003">Cell membrane</keyword>
<keyword evidence="10" id="KW-1185">Reference proteome</keyword>
<dbReference type="RefSeq" id="WP_213540321.1">
    <property type="nucleotide sequence ID" value="NZ_AP023418.1"/>
</dbReference>
<evidence type="ECO:0000256" key="1">
    <source>
        <dbReference type="ARBA" id="ARBA00004651"/>
    </source>
</evidence>
<dbReference type="SUPFAM" id="SSF103481">
    <property type="entry name" value="Multidrug resistance efflux transporter EmrE"/>
    <property type="match status" value="2"/>
</dbReference>
<feature type="transmembrane region" description="Helical" evidence="7">
    <location>
        <begin position="94"/>
        <end position="113"/>
    </location>
</feature>
<feature type="domain" description="EamA" evidence="8">
    <location>
        <begin position="6"/>
        <end position="136"/>
    </location>
</feature>
<comment type="subcellular location">
    <subcellularLocation>
        <location evidence="1">Cell membrane</location>
        <topology evidence="1">Multi-pass membrane protein</topology>
    </subcellularLocation>
</comment>
<feature type="transmembrane region" description="Helical" evidence="7">
    <location>
        <begin position="144"/>
        <end position="163"/>
    </location>
</feature>
<dbReference type="PANTHER" id="PTHR42920:SF5">
    <property type="entry name" value="EAMA DOMAIN-CONTAINING PROTEIN"/>
    <property type="match status" value="1"/>
</dbReference>
<dbReference type="AlphaFoldDB" id="A0A810PZN2"/>
<gene>
    <name evidence="9" type="ORF">MM50RIKEN_13120</name>
</gene>
<feature type="transmembrane region" description="Helical" evidence="7">
    <location>
        <begin position="238"/>
        <end position="258"/>
    </location>
</feature>
<feature type="transmembrane region" description="Helical" evidence="7">
    <location>
        <begin position="7"/>
        <end position="25"/>
    </location>
</feature>
<organism evidence="9 10">
    <name type="scientific">Vescimonas coprocola</name>
    <dbReference type="NCBI Taxonomy" id="2714355"/>
    <lineage>
        <taxon>Bacteria</taxon>
        <taxon>Bacillati</taxon>
        <taxon>Bacillota</taxon>
        <taxon>Clostridia</taxon>
        <taxon>Eubacteriales</taxon>
        <taxon>Oscillospiraceae</taxon>
        <taxon>Vescimonas</taxon>
    </lineage>
</organism>
<feature type="transmembrane region" description="Helical" evidence="7">
    <location>
        <begin position="207"/>
        <end position="226"/>
    </location>
</feature>
<evidence type="ECO:0000256" key="4">
    <source>
        <dbReference type="ARBA" id="ARBA00022692"/>
    </source>
</evidence>
<keyword evidence="4 7" id="KW-0812">Transmembrane</keyword>
<reference evidence="9" key="1">
    <citation type="submission" date="2020-09" db="EMBL/GenBank/DDBJ databases">
        <title>New species isolated from human feces.</title>
        <authorList>
            <person name="Kitahara M."/>
            <person name="Shigeno Y."/>
            <person name="Shime M."/>
            <person name="Matsumoto Y."/>
            <person name="Nakamura S."/>
            <person name="Motooka D."/>
            <person name="Fukuoka S."/>
            <person name="Nishikawa H."/>
            <person name="Benno Y."/>
        </authorList>
    </citation>
    <scope>NUCLEOTIDE SEQUENCE</scope>
    <source>
        <strain evidence="9">MM50</strain>
    </source>
</reference>
<evidence type="ECO:0000256" key="2">
    <source>
        <dbReference type="ARBA" id="ARBA00007362"/>
    </source>
</evidence>
<feature type="transmembrane region" description="Helical" evidence="7">
    <location>
        <begin position="66"/>
        <end position="88"/>
    </location>
</feature>
<dbReference type="PANTHER" id="PTHR42920">
    <property type="entry name" value="OS03G0707200 PROTEIN-RELATED"/>
    <property type="match status" value="1"/>
</dbReference>
<accession>A0A810PZN2</accession>
<keyword evidence="5 7" id="KW-1133">Transmembrane helix</keyword>
<dbReference type="EMBL" id="AP023418">
    <property type="protein sequence ID" value="BCK81549.1"/>
    <property type="molecule type" value="Genomic_DNA"/>
</dbReference>
<evidence type="ECO:0000256" key="7">
    <source>
        <dbReference type="SAM" id="Phobius"/>
    </source>
</evidence>
<dbReference type="InterPro" id="IPR051258">
    <property type="entry name" value="Diverse_Substrate_Transporter"/>
</dbReference>
<evidence type="ECO:0000259" key="8">
    <source>
        <dbReference type="Pfam" id="PF00892"/>
    </source>
</evidence>
<feature type="transmembrane region" description="Helical" evidence="7">
    <location>
        <begin position="264"/>
        <end position="282"/>
    </location>
</feature>
<feature type="transmembrane region" description="Helical" evidence="7">
    <location>
        <begin position="120"/>
        <end position="138"/>
    </location>
</feature>
<dbReference type="KEGG" id="vcop:MM50RIKEN_13120"/>
<dbReference type="GO" id="GO:0005886">
    <property type="term" value="C:plasma membrane"/>
    <property type="evidence" value="ECO:0007669"/>
    <property type="project" value="UniProtKB-SubCell"/>
</dbReference>
<evidence type="ECO:0000256" key="3">
    <source>
        <dbReference type="ARBA" id="ARBA00022475"/>
    </source>
</evidence>
<keyword evidence="6 7" id="KW-0472">Membrane</keyword>
<feature type="transmembrane region" description="Helical" evidence="7">
    <location>
        <begin position="37"/>
        <end position="54"/>
    </location>
</feature>
<protein>
    <submittedName>
        <fullName evidence="9">Multidrug transporter</fullName>
    </submittedName>
</protein>
<evidence type="ECO:0000313" key="9">
    <source>
        <dbReference type="EMBL" id="BCK81549.1"/>
    </source>
</evidence>
<evidence type="ECO:0000313" key="10">
    <source>
        <dbReference type="Proteomes" id="UP000681035"/>
    </source>
</evidence>